<organism evidence="7 8">
    <name type="scientific">Candidatus Methylacidiphilum fumarolicum</name>
    <dbReference type="NCBI Taxonomy" id="591154"/>
    <lineage>
        <taxon>Bacteria</taxon>
        <taxon>Pseudomonadati</taxon>
        <taxon>Verrucomicrobiota</taxon>
        <taxon>Methylacidiphilae</taxon>
        <taxon>Methylacidiphilales</taxon>
        <taxon>Methylacidiphilaceae</taxon>
        <taxon>Methylacidiphilum (ex Ratnadevi et al. 2023)</taxon>
    </lineage>
</organism>
<feature type="transmembrane region" description="Helical" evidence="5">
    <location>
        <begin position="177"/>
        <end position="199"/>
    </location>
</feature>
<evidence type="ECO:0000313" key="7">
    <source>
        <dbReference type="EMBL" id="CAI9085034.1"/>
    </source>
</evidence>
<dbReference type="Gene3D" id="2.30.30.60">
    <property type="match status" value="1"/>
</dbReference>
<feature type="transmembrane region" description="Helical" evidence="5">
    <location>
        <begin position="12"/>
        <end position="29"/>
    </location>
</feature>
<evidence type="ECO:0000256" key="4">
    <source>
        <dbReference type="ARBA" id="ARBA00023136"/>
    </source>
</evidence>
<feature type="domain" description="Mechanosensitive ion channel MscS" evidence="6">
    <location>
        <begin position="269"/>
        <end position="335"/>
    </location>
</feature>
<evidence type="ECO:0000256" key="5">
    <source>
        <dbReference type="SAM" id="Phobius"/>
    </source>
</evidence>
<dbReference type="Pfam" id="PF00924">
    <property type="entry name" value="MS_channel_2nd"/>
    <property type="match status" value="1"/>
</dbReference>
<comment type="subcellular location">
    <subcellularLocation>
        <location evidence="1">Membrane</location>
    </subcellularLocation>
</comment>
<evidence type="ECO:0000313" key="8">
    <source>
        <dbReference type="Proteomes" id="UP001161497"/>
    </source>
</evidence>
<feature type="transmembrane region" description="Helical" evidence="5">
    <location>
        <begin position="59"/>
        <end position="83"/>
    </location>
</feature>
<dbReference type="InterPro" id="IPR023408">
    <property type="entry name" value="MscS_beta-dom_sf"/>
</dbReference>
<evidence type="ECO:0000256" key="3">
    <source>
        <dbReference type="ARBA" id="ARBA00022989"/>
    </source>
</evidence>
<sequence length="452" mass="52742">MFSFDFSLLYPLGQFGFVALATILFYLLSRPIRHFIEKKLTIDPSQRPLSYLKVFLQSLWLPLWIAILFTVSIVVAIFATIYVEERFSVTISFIDLFWGLSFVWYFAFWWFLFRLAKTNLEIVKQKFSNREQFRNILATRLARMLYIVIPVIGISGALEIYPFRSEIRVVLNKIFEILLIVLLAYFFFESVAIGGEFIIHRWKKAENDFTKRKVYTQVKVIERILYFFIILFAVSSILMLFPEVRHIGTSMLASAGVIGIVVGFAAQHIFSNIFAGIQLAITQPIRLGDIVVVQGYWGTIEEITLTYVVVHVWDHRRLVLPISYFTSNFFENWTRHSSEIMGTVYIYVDYSIPVDSLRKQLQEILSSCPLWDQKVATIQVTEATDKAMEVRILLSAENSSKLWDLRCLVREKMIGYLQQTFPQSLPKYRLDYVNHWTPQDSMGSCETTEKKK</sequence>
<evidence type="ECO:0000259" key="6">
    <source>
        <dbReference type="Pfam" id="PF00924"/>
    </source>
</evidence>
<reference evidence="7" key="1">
    <citation type="submission" date="2023-03" db="EMBL/GenBank/DDBJ databases">
        <authorList>
            <person name="Cremers G."/>
            <person name="Picone N."/>
        </authorList>
    </citation>
    <scope>NUCLEOTIDE SEQUENCE</scope>
    <source>
        <strain evidence="7">Sample_alias</strain>
    </source>
</reference>
<feature type="transmembrane region" description="Helical" evidence="5">
    <location>
        <begin position="247"/>
        <end position="266"/>
    </location>
</feature>
<dbReference type="Proteomes" id="UP001161497">
    <property type="component" value="Chromosome"/>
</dbReference>
<dbReference type="PANTHER" id="PTHR30566">
    <property type="entry name" value="YNAI-RELATED MECHANOSENSITIVE ION CHANNEL"/>
    <property type="match status" value="1"/>
</dbReference>
<proteinExistence type="predicted"/>
<protein>
    <submittedName>
        <fullName evidence="7">Small-conductance mechanosensitive channel</fullName>
    </submittedName>
</protein>
<accession>A0ABN8XEX0</accession>
<dbReference type="EMBL" id="OX458932">
    <property type="protein sequence ID" value="CAI9085034.1"/>
    <property type="molecule type" value="Genomic_DNA"/>
</dbReference>
<dbReference type="Gene3D" id="1.10.287.1260">
    <property type="match status" value="1"/>
</dbReference>
<dbReference type="InterPro" id="IPR010920">
    <property type="entry name" value="LSM_dom_sf"/>
</dbReference>
<evidence type="ECO:0000256" key="1">
    <source>
        <dbReference type="ARBA" id="ARBA00004370"/>
    </source>
</evidence>
<gene>
    <name evidence="7" type="primary">mscS</name>
    <name evidence="7" type="ORF">MFUM_0653</name>
</gene>
<feature type="transmembrane region" description="Helical" evidence="5">
    <location>
        <begin position="220"/>
        <end position="241"/>
    </location>
</feature>
<keyword evidence="2 5" id="KW-0812">Transmembrane</keyword>
<keyword evidence="8" id="KW-1185">Reference proteome</keyword>
<dbReference type="PANTHER" id="PTHR30566:SF25">
    <property type="entry name" value="INNER MEMBRANE PROTEIN"/>
    <property type="match status" value="1"/>
</dbReference>
<dbReference type="InterPro" id="IPR006685">
    <property type="entry name" value="MscS_channel_2nd"/>
</dbReference>
<keyword evidence="3 5" id="KW-1133">Transmembrane helix</keyword>
<evidence type="ECO:0000256" key="2">
    <source>
        <dbReference type="ARBA" id="ARBA00022692"/>
    </source>
</evidence>
<feature type="transmembrane region" description="Helical" evidence="5">
    <location>
        <begin position="137"/>
        <end position="157"/>
    </location>
</feature>
<dbReference type="SUPFAM" id="SSF50182">
    <property type="entry name" value="Sm-like ribonucleoproteins"/>
    <property type="match status" value="1"/>
</dbReference>
<feature type="transmembrane region" description="Helical" evidence="5">
    <location>
        <begin position="89"/>
        <end position="116"/>
    </location>
</feature>
<dbReference type="RefSeq" id="WP_009061059.1">
    <property type="nucleotide sequence ID" value="NZ_JAHXRZ010000006.1"/>
</dbReference>
<name>A0ABN8XEX0_9BACT</name>
<keyword evidence="4 5" id="KW-0472">Membrane</keyword>